<feature type="transmembrane region" description="Helical" evidence="1">
    <location>
        <begin position="5"/>
        <end position="22"/>
    </location>
</feature>
<dbReference type="Proteomes" id="UP000051813">
    <property type="component" value="Unassembled WGS sequence"/>
</dbReference>
<gene>
    <name evidence="2" type="ORF">FC84_GL000596</name>
</gene>
<keyword evidence="1" id="KW-0472">Membrane</keyword>
<keyword evidence="1" id="KW-0812">Transmembrane</keyword>
<dbReference type="EMBL" id="AYYK01000001">
    <property type="protein sequence ID" value="KRM79897.1"/>
    <property type="molecule type" value="Genomic_DNA"/>
</dbReference>
<dbReference type="OrthoDB" id="9938237at2"/>
<protein>
    <submittedName>
        <fullName evidence="2">Uncharacterized protein</fullName>
    </submittedName>
</protein>
<evidence type="ECO:0000256" key="1">
    <source>
        <dbReference type="SAM" id="Phobius"/>
    </source>
</evidence>
<dbReference type="STRING" id="1423738.FC84_GL000596"/>
<keyword evidence="1" id="KW-1133">Transmembrane helix</keyword>
<name>A0A0R2BU48_9LACO</name>
<evidence type="ECO:0000313" key="3">
    <source>
        <dbReference type="Proteomes" id="UP000051813"/>
    </source>
</evidence>
<keyword evidence="3" id="KW-1185">Reference proteome</keyword>
<reference evidence="2 3" key="1">
    <citation type="journal article" date="2015" name="Genome Announc.">
        <title>Expanding the biotechnology potential of lactobacilli through comparative genomics of 213 strains and associated genera.</title>
        <authorList>
            <person name="Sun Z."/>
            <person name="Harris H.M."/>
            <person name="McCann A."/>
            <person name="Guo C."/>
            <person name="Argimon S."/>
            <person name="Zhang W."/>
            <person name="Yang X."/>
            <person name="Jeffery I.B."/>
            <person name="Cooney J.C."/>
            <person name="Kagawa T.F."/>
            <person name="Liu W."/>
            <person name="Song Y."/>
            <person name="Salvetti E."/>
            <person name="Wrobel A."/>
            <person name="Rasinkangas P."/>
            <person name="Parkhill J."/>
            <person name="Rea M.C."/>
            <person name="O'Sullivan O."/>
            <person name="Ritari J."/>
            <person name="Douillard F.P."/>
            <person name="Paul Ross R."/>
            <person name="Yang R."/>
            <person name="Briner A.E."/>
            <person name="Felis G.E."/>
            <person name="de Vos W.M."/>
            <person name="Barrangou R."/>
            <person name="Klaenhammer T.R."/>
            <person name="Caufield P.W."/>
            <person name="Cui Y."/>
            <person name="Zhang H."/>
            <person name="O'Toole P.W."/>
        </authorList>
    </citation>
    <scope>NUCLEOTIDE SEQUENCE [LARGE SCALE GENOMIC DNA]</scope>
    <source>
        <strain evidence="2 3">DSM 20335</strain>
    </source>
</reference>
<organism evidence="2 3">
    <name type="scientific">Lapidilactobacillus dextrinicus DSM 20335</name>
    <dbReference type="NCBI Taxonomy" id="1423738"/>
    <lineage>
        <taxon>Bacteria</taxon>
        <taxon>Bacillati</taxon>
        <taxon>Bacillota</taxon>
        <taxon>Bacilli</taxon>
        <taxon>Lactobacillales</taxon>
        <taxon>Lactobacillaceae</taxon>
        <taxon>Lapidilactobacillus</taxon>
    </lineage>
</organism>
<dbReference type="PATRIC" id="fig|1423738.3.peg.605"/>
<dbReference type="AlphaFoldDB" id="A0A0R2BU48"/>
<accession>A0A0R2BU48</accession>
<dbReference type="RefSeq" id="WP_151425828.1">
    <property type="nucleotide sequence ID" value="NZ_AYYK01000001.1"/>
</dbReference>
<feature type="transmembrane region" description="Helical" evidence="1">
    <location>
        <begin position="28"/>
        <end position="49"/>
    </location>
</feature>
<comment type="caution">
    <text evidence="2">The sequence shown here is derived from an EMBL/GenBank/DDBJ whole genome shotgun (WGS) entry which is preliminary data.</text>
</comment>
<evidence type="ECO:0000313" key="2">
    <source>
        <dbReference type="EMBL" id="KRM79897.1"/>
    </source>
</evidence>
<proteinExistence type="predicted"/>
<sequence length="59" mass="6941">MNRKSIITGIATLIGFLFGLYLNKIFMYTMMGLAVGYLIVYWIPYFVAWRKRKKASQDK</sequence>